<dbReference type="Proteomes" id="UP000295023">
    <property type="component" value="Unassembled WGS sequence"/>
</dbReference>
<organism evidence="3 4">
    <name type="scientific">Roseicella aquatilis</name>
    <dbReference type="NCBI Taxonomy" id="2527868"/>
    <lineage>
        <taxon>Bacteria</taxon>
        <taxon>Pseudomonadati</taxon>
        <taxon>Pseudomonadota</taxon>
        <taxon>Alphaproteobacteria</taxon>
        <taxon>Acetobacterales</taxon>
        <taxon>Roseomonadaceae</taxon>
        <taxon>Roseicella</taxon>
    </lineage>
</organism>
<dbReference type="GO" id="GO:0006354">
    <property type="term" value="P:DNA-templated transcription elongation"/>
    <property type="evidence" value="ECO:0007669"/>
    <property type="project" value="TreeGrafter"/>
</dbReference>
<evidence type="ECO:0000259" key="1">
    <source>
        <dbReference type="Pfam" id="PF01272"/>
    </source>
</evidence>
<name>A0A4R4DHQ5_9PROT</name>
<dbReference type="PANTHER" id="PTHR30437:SF5">
    <property type="entry name" value="REGULATOR OF NUCLEOSIDE DIPHOSPHATE KINASE"/>
    <property type="match status" value="1"/>
</dbReference>
<dbReference type="NCBIfam" id="NF004396">
    <property type="entry name" value="PRK05753.1"/>
    <property type="match status" value="1"/>
</dbReference>
<sequence>MQAGTETAALRPPLLMSMGDHDRLVALAEVAARRSPLVARLLQEETDRAEVVPAGGQVPAGVVALGSVAEFRDAATGETRRVQLVLPGEADIAEGRISVLSLVGAGLVGLSEGQSIDWPTQDGRLRRLTVLRVGAPPPA</sequence>
<keyword evidence="3" id="KW-0808">Transferase</keyword>
<dbReference type="EMBL" id="SKBM01000014">
    <property type="protein sequence ID" value="TCZ59768.1"/>
    <property type="molecule type" value="Genomic_DNA"/>
</dbReference>
<dbReference type="AlphaFoldDB" id="A0A4R4DHQ5"/>
<evidence type="ECO:0000313" key="3">
    <source>
        <dbReference type="EMBL" id="TCZ59768.1"/>
    </source>
</evidence>
<dbReference type="GO" id="GO:0032784">
    <property type="term" value="P:regulation of DNA-templated transcription elongation"/>
    <property type="evidence" value="ECO:0007669"/>
    <property type="project" value="InterPro"/>
</dbReference>
<dbReference type="Pfam" id="PF01272">
    <property type="entry name" value="GreA_GreB"/>
    <property type="match status" value="1"/>
</dbReference>
<dbReference type="GO" id="GO:0016301">
    <property type="term" value="F:kinase activity"/>
    <property type="evidence" value="ECO:0007669"/>
    <property type="project" value="UniProtKB-KW"/>
</dbReference>
<dbReference type="SUPFAM" id="SSF54534">
    <property type="entry name" value="FKBP-like"/>
    <property type="match status" value="1"/>
</dbReference>
<keyword evidence="4" id="KW-1185">Reference proteome</keyword>
<evidence type="ECO:0000259" key="2">
    <source>
        <dbReference type="Pfam" id="PF14760"/>
    </source>
</evidence>
<dbReference type="InterPro" id="IPR036953">
    <property type="entry name" value="GreA/GreB_C_sf"/>
</dbReference>
<comment type="caution">
    <text evidence="3">The sequence shown here is derived from an EMBL/GenBank/DDBJ whole genome shotgun (WGS) entry which is preliminary data.</text>
</comment>
<dbReference type="Gene3D" id="1.10.286.20">
    <property type="match status" value="1"/>
</dbReference>
<feature type="domain" description="Transcription elongation factor GreA/GreB C-terminal" evidence="1">
    <location>
        <begin position="59"/>
        <end position="133"/>
    </location>
</feature>
<accession>A0A4R4DHQ5</accession>
<feature type="domain" description="Regulator of nucleoside diphosphate kinase N-terminal" evidence="2">
    <location>
        <begin position="12"/>
        <end position="52"/>
    </location>
</feature>
<proteinExistence type="predicted"/>
<dbReference type="InterPro" id="IPR029462">
    <property type="entry name" value="Rnk_N"/>
</dbReference>
<dbReference type="PANTHER" id="PTHR30437">
    <property type="entry name" value="TRANSCRIPTION ELONGATION FACTOR GREA"/>
    <property type="match status" value="1"/>
</dbReference>
<protein>
    <submittedName>
        <fullName evidence="3">Nucleoside diphosphate kinase regulator</fullName>
    </submittedName>
</protein>
<evidence type="ECO:0000313" key="4">
    <source>
        <dbReference type="Proteomes" id="UP000295023"/>
    </source>
</evidence>
<dbReference type="Pfam" id="PF14760">
    <property type="entry name" value="Rnk_N"/>
    <property type="match status" value="1"/>
</dbReference>
<dbReference type="InterPro" id="IPR001437">
    <property type="entry name" value="Tscrpt_elong_fac_GreA/B_C"/>
</dbReference>
<keyword evidence="3" id="KW-0418">Kinase</keyword>
<reference evidence="3 4" key="1">
    <citation type="submission" date="2019-03" db="EMBL/GenBank/DDBJ databases">
        <title>Paracraurococcus aquatilis NE82 genome sequence.</title>
        <authorList>
            <person name="Zhao Y."/>
            <person name="Du Z."/>
        </authorList>
    </citation>
    <scope>NUCLEOTIDE SEQUENCE [LARGE SCALE GENOMIC DNA]</scope>
    <source>
        <strain evidence="3 4">NE82</strain>
    </source>
</reference>
<dbReference type="OrthoDB" id="192847at2"/>
<dbReference type="Gene3D" id="3.10.50.30">
    <property type="entry name" value="Transcription elongation factor, GreA/GreB, C-terminal domain"/>
    <property type="match status" value="1"/>
</dbReference>
<dbReference type="GO" id="GO:0070063">
    <property type="term" value="F:RNA polymerase binding"/>
    <property type="evidence" value="ECO:0007669"/>
    <property type="project" value="InterPro"/>
</dbReference>
<dbReference type="InterPro" id="IPR023459">
    <property type="entry name" value="Tscrpt_elong_fac_GreA/B_fam"/>
</dbReference>
<gene>
    <name evidence="3" type="ORF">EXY23_15220</name>
</gene>
<dbReference type="GO" id="GO:0003677">
    <property type="term" value="F:DNA binding"/>
    <property type="evidence" value="ECO:0007669"/>
    <property type="project" value="InterPro"/>
</dbReference>